<dbReference type="GO" id="GO:0034464">
    <property type="term" value="C:BBSome"/>
    <property type="evidence" value="ECO:0007669"/>
    <property type="project" value="InterPro"/>
</dbReference>
<dbReference type="Pfam" id="PF23337">
    <property type="entry name" value="PTHB1_pf"/>
    <property type="match status" value="1"/>
</dbReference>
<protein>
    <submittedName>
        <fullName evidence="5">CSON013267 protein</fullName>
    </submittedName>
</protein>
<feature type="region of interest" description="Disordered" evidence="1">
    <location>
        <begin position="887"/>
        <end position="944"/>
    </location>
</feature>
<evidence type="ECO:0000313" key="4">
    <source>
        <dbReference type="EMBL" id="SSX05900.1"/>
    </source>
</evidence>
<dbReference type="InterPro" id="IPR055362">
    <property type="entry name" value="PTHB1_pf_dom"/>
</dbReference>
<dbReference type="InterPro" id="IPR026511">
    <property type="entry name" value="PTHB1"/>
</dbReference>
<evidence type="ECO:0000256" key="1">
    <source>
        <dbReference type="SAM" id="MobiDB-lite"/>
    </source>
</evidence>
<dbReference type="EMBL" id="UFQT01000663">
    <property type="protein sequence ID" value="SSX26259.1"/>
    <property type="molecule type" value="Genomic_DNA"/>
</dbReference>
<feature type="domain" description="PTHB1 N-terminal" evidence="2">
    <location>
        <begin position="1"/>
        <end position="367"/>
    </location>
</feature>
<dbReference type="SUPFAM" id="SSF50978">
    <property type="entry name" value="WD40 repeat-like"/>
    <property type="match status" value="1"/>
</dbReference>
<evidence type="ECO:0000259" key="3">
    <source>
        <dbReference type="Pfam" id="PF23337"/>
    </source>
</evidence>
<dbReference type="InterPro" id="IPR028073">
    <property type="entry name" value="PHTB1_N_dom"/>
</dbReference>
<feature type="compositionally biased region" description="Acidic residues" evidence="1">
    <location>
        <begin position="933"/>
        <end position="944"/>
    </location>
</feature>
<dbReference type="AlphaFoldDB" id="A0A336MBG3"/>
<dbReference type="VEuPathDB" id="VectorBase:CSON013267"/>
<dbReference type="Pfam" id="PF14727">
    <property type="entry name" value="PHTB1_N"/>
    <property type="match status" value="1"/>
</dbReference>
<feature type="compositionally biased region" description="Basic and acidic residues" evidence="1">
    <location>
        <begin position="890"/>
        <end position="918"/>
    </location>
</feature>
<reference evidence="4" key="1">
    <citation type="submission" date="2018-04" db="EMBL/GenBank/DDBJ databases">
        <authorList>
            <person name="Go L.Y."/>
            <person name="Mitchell J.A."/>
        </authorList>
    </citation>
    <scope>NUCLEOTIDE SEQUENCE</scope>
    <source>
        <tissue evidence="4">Whole organism</tissue>
    </source>
</reference>
<reference evidence="5" key="2">
    <citation type="submission" date="2018-07" db="EMBL/GenBank/DDBJ databases">
        <authorList>
            <person name="Quirk P.G."/>
            <person name="Krulwich T.A."/>
        </authorList>
    </citation>
    <scope>NUCLEOTIDE SEQUENCE</scope>
</reference>
<dbReference type="EMBL" id="UFQS01000663">
    <property type="protein sequence ID" value="SSX05900.1"/>
    <property type="molecule type" value="Genomic_DNA"/>
</dbReference>
<dbReference type="PANTHER" id="PTHR20991:SF0">
    <property type="entry name" value="PROTEIN PTHB1"/>
    <property type="match status" value="1"/>
</dbReference>
<dbReference type="GO" id="GO:0060271">
    <property type="term" value="P:cilium assembly"/>
    <property type="evidence" value="ECO:0007669"/>
    <property type="project" value="TreeGrafter"/>
</dbReference>
<organism evidence="5">
    <name type="scientific">Culicoides sonorensis</name>
    <name type="common">Biting midge</name>
    <dbReference type="NCBI Taxonomy" id="179676"/>
    <lineage>
        <taxon>Eukaryota</taxon>
        <taxon>Metazoa</taxon>
        <taxon>Ecdysozoa</taxon>
        <taxon>Arthropoda</taxon>
        <taxon>Hexapoda</taxon>
        <taxon>Insecta</taxon>
        <taxon>Pterygota</taxon>
        <taxon>Neoptera</taxon>
        <taxon>Endopterygota</taxon>
        <taxon>Diptera</taxon>
        <taxon>Nematocera</taxon>
        <taxon>Chironomoidea</taxon>
        <taxon>Ceratopogonidae</taxon>
        <taxon>Ceratopogoninae</taxon>
        <taxon>Culicoides</taxon>
        <taxon>Monoculicoides</taxon>
    </lineage>
</organism>
<name>A0A336MBG3_CULSO</name>
<dbReference type="OMA" id="VPVEDWT"/>
<sequence length="944" mass="107222">MSLFKVCNWWTIKSSDISRSYDCASLHCTRLNILDNNEKDYVIIGSHNGLLCIYKPVFNQDDDEEQYASFAASDVLLETQLDAPILAIISGKFSTTGKNDTRNLLAVLHPMKLVIYAVVTTDGIADHGNYSKLQIVQEHNLRSHAFTVCKGNFGGYKAREFLCVYHMDGSLKFFEQDGITFECKLPDERTIPSQLLYITRIDCFITVSPGLDLECFRYQDLIDSQQLNKKIVPIWTLCVGEGVLDMNVNQISNTESLIVLLGENNLICTSDTGKIRYIKRLDYTPICFCSFVIGWYWEPNARLMIAVVSDNGSLLIYDQLSLVWAAQLTSNFPVAIQRSNIQGLPGGAIVTLSDKGTVNVGYLGSDPHLFKAPPLDLQQLDFQKAHQELTELERQIQHGVDFSDVKMTNAAAERDIKVQLVVNPKLDSCPFTTPNCVLIDNEIKKMVRLSIAIKPIIAFEQVQITIFVPPPFKSSIERFVFKEPIVDQTERLDTYIYMERSMDIPTLSVQIFFTCINKQSLVRVIERQISIPMELVFKLTHPQRDAKFKITLTLNEQQDVIKDFGTIFSGSLFTNENTATQAFGFKSIYTGNVVTVAIAKNSNRYRIQSDQVEAITPLLIHMLDKLKNASKSDKNGMKGFQKVLITPPFIPIEIFVGLIQDHYRKREEFNNLLFEIDRRHAELRLFEARFAIKSQEENAKVNGIQFLIDLTNNKLTSLDKRGKIILDDLQNTQIRLSSCVLLIKTMMHHIGLHTKTVTAISNALNQCVNDFLEQSWEESIFPALDMLEHVGPLHQQKDQTLVDYFSSITSGQNLEFEFSKLIKYIENSLATVVQMSIKLGNSSENEKIDDFTGADDDDTIHEEEARSLEREKSEWFNDKLPASAAILVGERMEKAEEGDKSDENDKIEQGKQEDKHVEFNISREASPLHEINEENEPGIDDEFL</sequence>
<gene>
    <name evidence="5" type="primary">CSON013267</name>
</gene>
<accession>A0A336MBG3</accession>
<proteinExistence type="predicted"/>
<evidence type="ECO:0000313" key="5">
    <source>
        <dbReference type="EMBL" id="SSX26259.1"/>
    </source>
</evidence>
<dbReference type="InterPro" id="IPR036322">
    <property type="entry name" value="WD40_repeat_dom_sf"/>
</dbReference>
<dbReference type="PANTHER" id="PTHR20991">
    <property type="entry name" value="PARATHYROID HORMONE-RESPONSIVE B1 GENE"/>
    <property type="match status" value="1"/>
</dbReference>
<evidence type="ECO:0000259" key="2">
    <source>
        <dbReference type="Pfam" id="PF14727"/>
    </source>
</evidence>
<dbReference type="GO" id="GO:0016020">
    <property type="term" value="C:membrane"/>
    <property type="evidence" value="ECO:0007669"/>
    <property type="project" value="TreeGrafter"/>
</dbReference>
<feature type="domain" description="PTHB1 platform" evidence="3">
    <location>
        <begin position="532"/>
        <end position="634"/>
    </location>
</feature>